<reference evidence="5 6" key="1">
    <citation type="submission" date="2018-08" db="EMBL/GenBank/DDBJ databases">
        <title>Microbacterium lemovicicum sp. nov., a bacterium isolated from a natural uranium-rich soil.</title>
        <authorList>
            <person name="ORTET P."/>
        </authorList>
    </citation>
    <scope>NUCLEOTIDE SEQUENCE [LARGE SCALE GENOMIC DNA]</scope>
    <source>
        <strain evidence="5 6">Viu22</strain>
    </source>
</reference>
<dbReference type="KEGG" id="mlv:CVS47_00437"/>
<proteinExistence type="predicted"/>
<name>A0A3S9W763_9MICO</name>
<dbReference type="InterPro" id="IPR048834">
    <property type="entry name" value="SpaA_pre-album"/>
</dbReference>
<feature type="compositionally biased region" description="Low complexity" evidence="1">
    <location>
        <begin position="52"/>
        <end position="94"/>
    </location>
</feature>
<dbReference type="Pfam" id="PF20674">
    <property type="entry name" value="SpaA_3"/>
    <property type="match status" value="3"/>
</dbReference>
<accession>A0A3S9W763</accession>
<evidence type="ECO:0000259" key="3">
    <source>
        <dbReference type="Pfam" id="PF20674"/>
    </source>
</evidence>
<feature type="compositionally biased region" description="Pro residues" evidence="1">
    <location>
        <begin position="35"/>
        <end position="51"/>
    </location>
</feature>
<feature type="domain" description="SpaA-like prealbumin fold" evidence="3">
    <location>
        <begin position="538"/>
        <end position="649"/>
    </location>
</feature>
<dbReference type="Pfam" id="PF25564">
    <property type="entry name" value="DUF7933"/>
    <property type="match status" value="1"/>
</dbReference>
<dbReference type="EMBL" id="CP031423">
    <property type="protein sequence ID" value="AZS35839.1"/>
    <property type="molecule type" value="Genomic_DNA"/>
</dbReference>
<dbReference type="Proteomes" id="UP000276888">
    <property type="component" value="Chromosome"/>
</dbReference>
<keyword evidence="6" id="KW-1185">Reference proteome</keyword>
<feature type="domain" description="DUF7933" evidence="4">
    <location>
        <begin position="409"/>
        <end position="519"/>
    </location>
</feature>
<sequence>MLAVTTLLPSAAIADATNAPSPSPSAAAAETPAPTATPTPTPEPAPAPAPTPSAADPVTGPEPAPTATTPAPGDDAVDPPVADDAADEPVAADPLEGDAPADDASEAGDGTSEAPDATAPDPSEPRAPPRVGARLLADIGILAAGVPDDPVEVWTETFEQGLNTTTPSGLAGYAGSRYTWSTGWASGANCTGVLVNYSAPVANSAFCPYVTIIGGVGGNNTSGPRETRRMADVLGQVAAGVAPGTSGAPAVGSTNTTRGNHALTNAPSATIAGGSTVLQSAAGITVSAPSSRYYTMRLDAVGDECGTNNANLVPSLVSGATTFSPFPAAIVPCADGGYYASTPALTAPGGILDPALTASTRAATYTGIAPVLMTPAQIAAAQVRVTNSGTSASGNAFALDNLRVLDVTPALDAAFSPSPATATVPTTLTYTITNRSDLLAKPDWGFSASLPAGLVVAPTPSVGGTCVNVTGTAFAVTAASGSSSITAVGGDLAAGATSCTITVNVLAAAPGTYTSGTVTGTGLIASAATSVTVVPPSTLTIRKNITTRTATTDQFTLSVRSGTTVLGTATTSGTANGLQTAQAGPVVVQPNGVYTIHETITSGAGLGYGATYECLRGTTVVAGGNSPAGSLTMPSDQGAEVVCTFTNTPQATRLACDVNHYYSVSPAGGLVQGDAVTGATASVGTWGSVTSANALGVGSGGTSAYAMDRTTDGTGVTSILKWTPSGGFQTLTGTGYTTVAGGATIAGSVVAGAVEPSTGRYLFGKFVNSQFYVWSFTESNPTNLRYSFLGSFPTGATPNGNGDMGFDARGNLYVVGASTTNNVSSAAIFTVTAESLAAANGTTLAVNTSTTKTLGNLDATPAYGNVNGIAFSPRGTVYLSSSTSVYEFDATTWTRVAGTPRATVDSTDLAGCSSPATATVLKNVVGRAAAADQFSLTLNNDTTVVATATTSGSATGRQAAQIGPVPVPIGTTLTFGETMAAGSTSALTAYTSVYECWADGVRLSTGAAVTGAVTMPNRLSVNVVCTYFNSPRPASTITVTKQVLDPATGTPQPAAGWTLGVTGSATAGTVSVLPGESSQQVTNASGTATWTALFGTLASRATLVVSEVQQTGFVFVSGACTVNGATVPTTFSTVGSVISASLTNIASAATVACTIVNRAAATLTLVKRVDFGSALPTDWTLTAGAPAGALPGPTGLSGTAATTSVTVTPGVPYRLSESGGTTLYVQNGPWQCLTSTGSPVTVSGAGDVTLAQGSQVTCTVANATARITLLVSVVDPRPGFQASTWTVTATPGAFAGGTLPTASRPGTDPAANQSAALIDVRPGQSYTLTEAPAAVGSRLAYAQQLQRQVGAGWVDVSSATITAPAAGQTAVYRFVNTRVQPTVLPLTGGLGADGFLFAGGGVLALALILAVLHGRRTRRSTA</sequence>
<keyword evidence="2" id="KW-1133">Transmembrane helix</keyword>
<dbReference type="InterPro" id="IPR057693">
    <property type="entry name" value="DUF7933"/>
</dbReference>
<feature type="domain" description="SpaA-like prealbumin fold" evidence="3">
    <location>
        <begin position="1198"/>
        <end position="1263"/>
    </location>
</feature>
<dbReference type="SUPFAM" id="SSF63829">
    <property type="entry name" value="Calcium-dependent phosphotriesterase"/>
    <property type="match status" value="1"/>
</dbReference>
<evidence type="ECO:0000256" key="2">
    <source>
        <dbReference type="SAM" id="Phobius"/>
    </source>
</evidence>
<evidence type="ECO:0000313" key="5">
    <source>
        <dbReference type="EMBL" id="AZS35839.1"/>
    </source>
</evidence>
<keyword evidence="2" id="KW-0812">Transmembrane</keyword>
<evidence type="ECO:0000256" key="1">
    <source>
        <dbReference type="SAM" id="MobiDB-lite"/>
    </source>
</evidence>
<protein>
    <submittedName>
        <fullName evidence="5">Uncharacterized protein</fullName>
    </submittedName>
</protein>
<keyword evidence="2" id="KW-0472">Membrane</keyword>
<organism evidence="5 6">
    <name type="scientific">Microbacterium lemovicicum</name>
    <dbReference type="NCBI Taxonomy" id="1072463"/>
    <lineage>
        <taxon>Bacteria</taxon>
        <taxon>Bacillati</taxon>
        <taxon>Actinomycetota</taxon>
        <taxon>Actinomycetes</taxon>
        <taxon>Micrococcales</taxon>
        <taxon>Microbacteriaceae</taxon>
        <taxon>Microbacterium</taxon>
    </lineage>
</organism>
<evidence type="ECO:0000313" key="6">
    <source>
        <dbReference type="Proteomes" id="UP000276888"/>
    </source>
</evidence>
<feature type="transmembrane region" description="Helical" evidence="2">
    <location>
        <begin position="1394"/>
        <end position="1412"/>
    </location>
</feature>
<feature type="compositionally biased region" description="Low complexity" evidence="1">
    <location>
        <begin position="14"/>
        <end position="34"/>
    </location>
</feature>
<gene>
    <name evidence="5" type="ORF">CVS47_00437</name>
</gene>
<feature type="region of interest" description="Disordered" evidence="1">
    <location>
        <begin position="1"/>
        <end position="130"/>
    </location>
</feature>
<feature type="domain" description="SpaA-like prealbumin fold" evidence="3">
    <location>
        <begin position="918"/>
        <end position="1031"/>
    </location>
</feature>
<feature type="compositionally biased region" description="Acidic residues" evidence="1">
    <location>
        <begin position="95"/>
        <end position="106"/>
    </location>
</feature>
<evidence type="ECO:0000259" key="4">
    <source>
        <dbReference type="Pfam" id="PF25564"/>
    </source>
</evidence>